<reference evidence="2" key="1">
    <citation type="submission" date="2021-02" db="EMBL/GenBank/DDBJ databases">
        <title>Genome sequence Cadophora malorum strain M34.</title>
        <authorList>
            <person name="Stefanovic E."/>
            <person name="Vu D."/>
            <person name="Scully C."/>
            <person name="Dijksterhuis J."/>
            <person name="Roader J."/>
            <person name="Houbraken J."/>
        </authorList>
    </citation>
    <scope>NUCLEOTIDE SEQUENCE</scope>
    <source>
        <strain evidence="2">M34</strain>
    </source>
</reference>
<dbReference type="EMBL" id="JAFJYH010000624">
    <property type="protein sequence ID" value="KAG4410665.1"/>
    <property type="molecule type" value="Genomic_DNA"/>
</dbReference>
<organism evidence="2 3">
    <name type="scientific">Cadophora malorum</name>
    <dbReference type="NCBI Taxonomy" id="108018"/>
    <lineage>
        <taxon>Eukaryota</taxon>
        <taxon>Fungi</taxon>
        <taxon>Dikarya</taxon>
        <taxon>Ascomycota</taxon>
        <taxon>Pezizomycotina</taxon>
        <taxon>Leotiomycetes</taxon>
        <taxon>Helotiales</taxon>
        <taxon>Ploettnerulaceae</taxon>
        <taxon>Cadophora</taxon>
    </lineage>
</organism>
<sequence length="58" mass="6396">WPTLTLSLPPKSTTVTSPSSAAPAVYRDGRAFADFVLAFAASWIGRTWDESTEYEDEE</sequence>
<feature type="non-terminal residue" evidence="2">
    <location>
        <position position="1"/>
    </location>
</feature>
<evidence type="ECO:0000313" key="3">
    <source>
        <dbReference type="Proteomes" id="UP000664132"/>
    </source>
</evidence>
<keyword evidence="3" id="KW-1185">Reference proteome</keyword>
<protein>
    <submittedName>
        <fullName evidence="2">Uncharacterized protein</fullName>
    </submittedName>
</protein>
<gene>
    <name evidence="2" type="ORF">IFR04_016198</name>
</gene>
<evidence type="ECO:0000313" key="2">
    <source>
        <dbReference type="EMBL" id="KAG4410665.1"/>
    </source>
</evidence>
<proteinExistence type="predicted"/>
<dbReference type="Proteomes" id="UP000664132">
    <property type="component" value="Unassembled WGS sequence"/>
</dbReference>
<feature type="region of interest" description="Disordered" evidence="1">
    <location>
        <begin position="1"/>
        <end position="20"/>
    </location>
</feature>
<dbReference type="AlphaFoldDB" id="A0A8H7VYR8"/>
<accession>A0A8H7VYR8</accession>
<name>A0A8H7VYR8_9HELO</name>
<comment type="caution">
    <text evidence="2">The sequence shown here is derived from an EMBL/GenBank/DDBJ whole genome shotgun (WGS) entry which is preliminary data.</text>
</comment>
<evidence type="ECO:0000256" key="1">
    <source>
        <dbReference type="SAM" id="MobiDB-lite"/>
    </source>
</evidence>